<evidence type="ECO:0000313" key="1">
    <source>
        <dbReference type="EMBL" id="KAJ3496548.1"/>
    </source>
</evidence>
<organism evidence="1 2">
    <name type="scientific">Lecanicillium saksenae</name>
    <dbReference type="NCBI Taxonomy" id="468837"/>
    <lineage>
        <taxon>Eukaryota</taxon>
        <taxon>Fungi</taxon>
        <taxon>Dikarya</taxon>
        <taxon>Ascomycota</taxon>
        <taxon>Pezizomycotina</taxon>
        <taxon>Sordariomycetes</taxon>
        <taxon>Hypocreomycetidae</taxon>
        <taxon>Hypocreales</taxon>
        <taxon>Cordycipitaceae</taxon>
        <taxon>Lecanicillium</taxon>
    </lineage>
</organism>
<protein>
    <submittedName>
        <fullName evidence="1">Uncharacterized protein</fullName>
    </submittedName>
</protein>
<dbReference type="EMBL" id="JANAKD010000180">
    <property type="protein sequence ID" value="KAJ3496548.1"/>
    <property type="molecule type" value="Genomic_DNA"/>
</dbReference>
<proteinExistence type="predicted"/>
<comment type="caution">
    <text evidence="1">The sequence shown here is derived from an EMBL/GenBank/DDBJ whole genome shotgun (WGS) entry which is preliminary data.</text>
</comment>
<name>A0ACC1R165_9HYPO</name>
<accession>A0ACC1R165</accession>
<keyword evidence="2" id="KW-1185">Reference proteome</keyword>
<gene>
    <name evidence="1" type="ORF">NLG97_g2578</name>
</gene>
<dbReference type="Proteomes" id="UP001148737">
    <property type="component" value="Unassembled WGS sequence"/>
</dbReference>
<evidence type="ECO:0000313" key="2">
    <source>
        <dbReference type="Proteomes" id="UP001148737"/>
    </source>
</evidence>
<sequence>MLSPLDSQFGPQLAGQFDFTLLFEHVMFTIVPGVVAILAIPFYLNIALRQIRKVRPGILLWLKLVVGLALLATHIASLALWQQASLRSEIATTAAVISLVTSLCILVVLYIAHIYSLQPSALLSIFLTITALLDITKTRSYFRRDDMEAIGSLQISITILKFVLIIFEELSKRSLFYAEQLRSRVAKETASGFWNRYVFGWLNSLLLFGYKNDLTIDNLPNLDEDFNSMKLYDQFTPKWNRVNKTSTLGLLVALVWTTPWQAFKIIIPRLVFVGLLFSQPFLLFRIVSAVQKGERDEEAHALIGATAFIFIGIAISRVLYEHASYRLLTSVRGTLIVAIYDKMHRLPKEKLDELASITLMTTDVPAVEDMMRLQYEIWSSTILVGLGLWSLYLFVGPACFLMLTPGIYSFFASRCLGKFLVVARRAWNEEMESRVAATSNILAQIKGIKSMGLSNAILEFIQEKRQKEVEVSLRDRRTRIWVIGSSSLTSVLSPILVLAGAIFWTRVTNPLGVADIFTVLAIVNIASSPFITLLHSAAQWSAGFASLQRIREFLVLEDHEDPRISLSASAAPVAPSAGSEKTTVDPSRSEKMPFAVHFDLVTVTSKIVGPILKEVNLRIPWGALAMLRGPVNSGKSTFLKCIIGETMADSGVVRVGTKSIAYCSQGSWIQNQTVRNNITGVLDFIEAWYREVLAGCALDVDILAWTNGDLFMTGTGGCNLSGGQKQRVGLARAVYARAEIMVVDDVLSALDPETARSVFANLFGKDGLVHRWNCTVIMTTNQDQLLDNANIIFRLHKGGKVEEQEPDLSNEASLAGSVTEEQQPDHGNSECSDAAPNEPNTTETEVQDTQLPYVKPTTENLELLSAGEGRKYGDWSLYGYFFASTKLSWLISSLCLIAVATTVELMPKIFVRIWYSTNANSRHYLIQLVPRSSEELHLRIAKTAILFSQDMSLTSRNLPVAFLQFAFAVFTILIEVAVIAAGSSYASPIIVLILLLLYGIQFFYLRTSLQLRLLELESTSNLITLFTETSAGIHHIRSFQWQQQFMDRLYYALSKSQKPVYVMFCCQRWLTVVLDLTVAVASIILVAISVDVPVGGVSGAGVGLALLALISFSENASHLIQIWTAFEISLGAISRIRTFCSETPLEKDAIAEPDVTPNWPNAGYLEFNCVSARAEDGTSQKALNDVSLTIRPGDKVGISRRTGSGKSSIFMTILRMVEFTGTITIDGRILTTVPREHLRSRITTFTQDGLELQGSLRFNLYPFAGSSPDDELIESVLQSLGLWEHIQSHGGFDGDIIDMGFSVSQKQKLSLARGILHQKTHDTRTILVDEATSAMDGEANAELQRVLEEVFADCTVLQIAHREDSFRAATLLVKLEAGQLVSAVRV</sequence>
<reference evidence="1" key="1">
    <citation type="submission" date="2022-07" db="EMBL/GenBank/DDBJ databases">
        <title>Genome Sequence of Lecanicillium saksenae.</title>
        <authorList>
            <person name="Buettner E."/>
        </authorList>
    </citation>
    <scope>NUCLEOTIDE SEQUENCE</scope>
    <source>
        <strain evidence="1">VT-O1</strain>
    </source>
</reference>